<gene>
    <name evidence="2" type="ORF">AVEN_177724_1</name>
</gene>
<feature type="compositionally biased region" description="Basic residues" evidence="1">
    <location>
        <begin position="45"/>
        <end position="54"/>
    </location>
</feature>
<keyword evidence="3" id="KW-1185">Reference proteome</keyword>
<proteinExistence type="predicted"/>
<evidence type="ECO:0000313" key="3">
    <source>
        <dbReference type="Proteomes" id="UP000499080"/>
    </source>
</evidence>
<feature type="non-terminal residue" evidence="2">
    <location>
        <position position="1"/>
    </location>
</feature>
<dbReference type="AlphaFoldDB" id="A0A4Y2UD89"/>
<feature type="region of interest" description="Disordered" evidence="1">
    <location>
        <begin position="30"/>
        <end position="68"/>
    </location>
</feature>
<sequence length="68" mass="7424">SYSVLRREVCIGPTCNPAKPVSDLFAFKSRSSLPEEPSSDPPAIPRRKLRHPGRHPSEPAGVIYASIP</sequence>
<name>A0A4Y2UD89_ARAVE</name>
<dbReference type="EMBL" id="BGPR01034957">
    <property type="protein sequence ID" value="GBO09586.1"/>
    <property type="molecule type" value="Genomic_DNA"/>
</dbReference>
<organism evidence="2 3">
    <name type="scientific">Araneus ventricosus</name>
    <name type="common">Orbweaver spider</name>
    <name type="synonym">Epeira ventricosa</name>
    <dbReference type="NCBI Taxonomy" id="182803"/>
    <lineage>
        <taxon>Eukaryota</taxon>
        <taxon>Metazoa</taxon>
        <taxon>Ecdysozoa</taxon>
        <taxon>Arthropoda</taxon>
        <taxon>Chelicerata</taxon>
        <taxon>Arachnida</taxon>
        <taxon>Araneae</taxon>
        <taxon>Araneomorphae</taxon>
        <taxon>Entelegynae</taxon>
        <taxon>Araneoidea</taxon>
        <taxon>Araneidae</taxon>
        <taxon>Araneus</taxon>
    </lineage>
</organism>
<comment type="caution">
    <text evidence="2">The sequence shown here is derived from an EMBL/GenBank/DDBJ whole genome shotgun (WGS) entry which is preliminary data.</text>
</comment>
<evidence type="ECO:0000256" key="1">
    <source>
        <dbReference type="SAM" id="MobiDB-lite"/>
    </source>
</evidence>
<reference evidence="2 3" key="1">
    <citation type="journal article" date="2019" name="Sci. Rep.">
        <title>Orb-weaving spider Araneus ventricosus genome elucidates the spidroin gene catalogue.</title>
        <authorList>
            <person name="Kono N."/>
            <person name="Nakamura H."/>
            <person name="Ohtoshi R."/>
            <person name="Moran D.A.P."/>
            <person name="Shinohara A."/>
            <person name="Yoshida Y."/>
            <person name="Fujiwara M."/>
            <person name="Mori M."/>
            <person name="Tomita M."/>
            <person name="Arakawa K."/>
        </authorList>
    </citation>
    <scope>NUCLEOTIDE SEQUENCE [LARGE SCALE GENOMIC DNA]</scope>
</reference>
<protein>
    <submittedName>
        <fullName evidence="2">Uncharacterized protein</fullName>
    </submittedName>
</protein>
<accession>A0A4Y2UD89</accession>
<evidence type="ECO:0000313" key="2">
    <source>
        <dbReference type="EMBL" id="GBO09586.1"/>
    </source>
</evidence>
<dbReference type="Proteomes" id="UP000499080">
    <property type="component" value="Unassembled WGS sequence"/>
</dbReference>